<evidence type="ECO:0000256" key="1">
    <source>
        <dbReference type="SAM" id="MobiDB-lite"/>
    </source>
</evidence>
<organism evidence="2 3">
    <name type="scientific">Portunus trituberculatus</name>
    <name type="common">Swimming crab</name>
    <name type="synonym">Neptunus trituberculatus</name>
    <dbReference type="NCBI Taxonomy" id="210409"/>
    <lineage>
        <taxon>Eukaryota</taxon>
        <taxon>Metazoa</taxon>
        <taxon>Ecdysozoa</taxon>
        <taxon>Arthropoda</taxon>
        <taxon>Crustacea</taxon>
        <taxon>Multicrustacea</taxon>
        <taxon>Malacostraca</taxon>
        <taxon>Eumalacostraca</taxon>
        <taxon>Eucarida</taxon>
        <taxon>Decapoda</taxon>
        <taxon>Pleocyemata</taxon>
        <taxon>Brachyura</taxon>
        <taxon>Eubrachyura</taxon>
        <taxon>Portunoidea</taxon>
        <taxon>Portunidae</taxon>
        <taxon>Portuninae</taxon>
        <taxon>Portunus</taxon>
    </lineage>
</organism>
<dbReference type="Proteomes" id="UP000324222">
    <property type="component" value="Unassembled WGS sequence"/>
</dbReference>
<proteinExistence type="predicted"/>
<reference evidence="2 3" key="1">
    <citation type="submission" date="2019-05" db="EMBL/GenBank/DDBJ databases">
        <title>Another draft genome of Portunus trituberculatus and its Hox gene families provides insights of decapod evolution.</title>
        <authorList>
            <person name="Jeong J.-H."/>
            <person name="Song I."/>
            <person name="Kim S."/>
            <person name="Choi T."/>
            <person name="Kim D."/>
            <person name="Ryu S."/>
            <person name="Kim W."/>
        </authorList>
    </citation>
    <scope>NUCLEOTIDE SEQUENCE [LARGE SCALE GENOMIC DNA]</scope>
    <source>
        <tissue evidence="2">Muscle</tissue>
    </source>
</reference>
<protein>
    <submittedName>
        <fullName evidence="2">Uncharacterized protein</fullName>
    </submittedName>
</protein>
<dbReference type="EMBL" id="VSRR010001107">
    <property type="protein sequence ID" value="MPC22614.1"/>
    <property type="molecule type" value="Genomic_DNA"/>
</dbReference>
<comment type="caution">
    <text evidence="2">The sequence shown here is derived from an EMBL/GenBank/DDBJ whole genome shotgun (WGS) entry which is preliminary data.</text>
</comment>
<accession>A0A5B7DNL9</accession>
<dbReference type="AlphaFoldDB" id="A0A5B7DNL9"/>
<sequence>MTKQGTKREQSIPREITESRVLEEEATRTTLPSSLEPIRDPAWGCLTFQGVSTGLLRRLTFSGRVIVY</sequence>
<feature type="compositionally biased region" description="Basic and acidic residues" evidence="1">
    <location>
        <begin position="1"/>
        <end position="27"/>
    </location>
</feature>
<evidence type="ECO:0000313" key="2">
    <source>
        <dbReference type="EMBL" id="MPC22614.1"/>
    </source>
</evidence>
<evidence type="ECO:0000313" key="3">
    <source>
        <dbReference type="Proteomes" id="UP000324222"/>
    </source>
</evidence>
<name>A0A5B7DNL9_PORTR</name>
<keyword evidence="3" id="KW-1185">Reference proteome</keyword>
<gene>
    <name evidence="2" type="ORF">E2C01_015631</name>
</gene>
<feature type="region of interest" description="Disordered" evidence="1">
    <location>
        <begin position="1"/>
        <end position="36"/>
    </location>
</feature>